<dbReference type="PANTHER" id="PTHR43875">
    <property type="entry name" value="MALTODEXTRIN IMPORT ATP-BINDING PROTEIN MSMX"/>
    <property type="match status" value="1"/>
</dbReference>
<dbReference type="Pfam" id="PF00005">
    <property type="entry name" value="ABC_tran"/>
    <property type="match status" value="1"/>
</dbReference>
<dbReference type="InterPro" id="IPR017871">
    <property type="entry name" value="ABC_transporter-like_CS"/>
</dbReference>
<dbReference type="InterPro" id="IPR027417">
    <property type="entry name" value="P-loop_NTPase"/>
</dbReference>
<dbReference type="Gene3D" id="2.40.50.140">
    <property type="entry name" value="Nucleic acid-binding proteins"/>
    <property type="match status" value="1"/>
</dbReference>
<dbReference type="RefSeq" id="WP_285877742.1">
    <property type="nucleotide sequence ID" value="NZ_JARFYN010000003.1"/>
</dbReference>
<dbReference type="SMART" id="SM00382">
    <property type="entry name" value="AAA"/>
    <property type="match status" value="1"/>
</dbReference>
<sequence length="385" mass="42458">MGQLHLKQVKKFYGHFEVIKGVELDVTDGEFVVFVGPSGCGKSTLLRMIAGLDDVTGGDIIIDGVRVNDLPPVKRGIAMVFQSYALYPHMTVFENIAFPLRVERMAEDKLKARVERAAQILHLDQRLQQKPGMLSGGQRQRVAIGRAIVREPKIFLFDEPLSNLDAALRADMRIELAKLHHQLQATMIYVTHDQVEAMTMADRIVVLNAGEIAQTGEPLELYHKPANKFVASFIGNPKMNFLPVTCKGVTEAGVEVEYKGQTALLPVRPQDGAVGKKLTLGIRPEHVQLGAGDISLTVMPTVIERLGAQTVAYAALERYSGENFCATLPGSVAIRTDVPLVTGFHVADCHLFDENGMAFERKVDLTDIDMEWLSTPSSKWEEGRA</sequence>
<evidence type="ECO:0000313" key="11">
    <source>
        <dbReference type="Proteomes" id="UP001172630"/>
    </source>
</evidence>
<gene>
    <name evidence="10" type="primary">ugpC</name>
    <name evidence="10" type="ORF">PY650_03930</name>
</gene>
<feature type="domain" description="ABC transporter" evidence="9">
    <location>
        <begin position="4"/>
        <end position="234"/>
    </location>
</feature>
<organism evidence="10 11">
    <name type="scientific">Rhizobium calliandrae</name>
    <dbReference type="NCBI Taxonomy" id="1312182"/>
    <lineage>
        <taxon>Bacteria</taxon>
        <taxon>Pseudomonadati</taxon>
        <taxon>Pseudomonadota</taxon>
        <taxon>Alphaproteobacteria</taxon>
        <taxon>Hyphomicrobiales</taxon>
        <taxon>Rhizobiaceae</taxon>
        <taxon>Rhizobium/Agrobacterium group</taxon>
        <taxon>Rhizobium</taxon>
    </lineage>
</organism>
<evidence type="ECO:0000256" key="6">
    <source>
        <dbReference type="ARBA" id="ARBA00022741"/>
    </source>
</evidence>
<dbReference type="NCBIfam" id="NF008653">
    <property type="entry name" value="PRK11650.1"/>
    <property type="match status" value="1"/>
</dbReference>
<evidence type="ECO:0000256" key="7">
    <source>
        <dbReference type="ARBA" id="ARBA00022840"/>
    </source>
</evidence>
<keyword evidence="5" id="KW-0997">Cell inner membrane</keyword>
<evidence type="ECO:0000256" key="4">
    <source>
        <dbReference type="ARBA" id="ARBA00022475"/>
    </source>
</evidence>
<evidence type="ECO:0000256" key="2">
    <source>
        <dbReference type="ARBA" id="ARBA00005417"/>
    </source>
</evidence>
<dbReference type="InterPro" id="IPR015855">
    <property type="entry name" value="ABC_transpr_MalK-like"/>
</dbReference>
<evidence type="ECO:0000256" key="8">
    <source>
        <dbReference type="ARBA" id="ARBA00023136"/>
    </source>
</evidence>
<dbReference type="GO" id="GO:0005524">
    <property type="term" value="F:ATP binding"/>
    <property type="evidence" value="ECO:0007669"/>
    <property type="project" value="UniProtKB-KW"/>
</dbReference>
<keyword evidence="6" id="KW-0547">Nucleotide-binding</keyword>
<dbReference type="PROSITE" id="PS50893">
    <property type="entry name" value="ABC_TRANSPORTER_2"/>
    <property type="match status" value="1"/>
</dbReference>
<keyword evidence="4" id="KW-1003">Cell membrane</keyword>
<dbReference type="EMBL" id="JARFYN010000003">
    <property type="protein sequence ID" value="MDL2404818.1"/>
    <property type="molecule type" value="Genomic_DNA"/>
</dbReference>
<dbReference type="CDD" id="cd03301">
    <property type="entry name" value="ABC_MalK_N"/>
    <property type="match status" value="1"/>
</dbReference>
<dbReference type="Gene3D" id="2.40.50.100">
    <property type="match status" value="1"/>
</dbReference>
<reference evidence="10" key="1">
    <citation type="submission" date="2023-06" db="EMBL/GenBank/DDBJ databases">
        <title>Phylogenetic Diversity of Rhizobium strains.</title>
        <authorList>
            <person name="Moura F.T."/>
            <person name="Helene L.C.F."/>
            <person name="Hungria M."/>
        </authorList>
    </citation>
    <scope>NUCLEOTIDE SEQUENCE</scope>
    <source>
        <strain evidence="10">CCGE524</strain>
    </source>
</reference>
<evidence type="ECO:0000256" key="5">
    <source>
        <dbReference type="ARBA" id="ARBA00022519"/>
    </source>
</evidence>
<accession>A0ABT7K891</accession>
<dbReference type="InterPro" id="IPR040582">
    <property type="entry name" value="OB_MalK-like"/>
</dbReference>
<evidence type="ECO:0000256" key="1">
    <source>
        <dbReference type="ARBA" id="ARBA00004417"/>
    </source>
</evidence>
<proteinExistence type="inferred from homology"/>
<dbReference type="SUPFAM" id="SSF52540">
    <property type="entry name" value="P-loop containing nucleoside triphosphate hydrolases"/>
    <property type="match status" value="1"/>
</dbReference>
<comment type="similarity">
    <text evidence="2">Belongs to the ABC transporter superfamily.</text>
</comment>
<comment type="caution">
    <text evidence="10">The sequence shown here is derived from an EMBL/GenBank/DDBJ whole genome shotgun (WGS) entry which is preliminary data.</text>
</comment>
<dbReference type="InterPro" id="IPR012340">
    <property type="entry name" value="NA-bd_OB-fold"/>
</dbReference>
<dbReference type="PANTHER" id="PTHR43875:SF3">
    <property type="entry name" value="MALTOSE_MALTODEXTRIN IMPORT ATP-BINDING PROTEIN MALK"/>
    <property type="match status" value="1"/>
</dbReference>
<dbReference type="InterPro" id="IPR008995">
    <property type="entry name" value="Mo/tungstate-bd_C_term_dom"/>
</dbReference>
<evidence type="ECO:0000256" key="3">
    <source>
        <dbReference type="ARBA" id="ARBA00022448"/>
    </source>
</evidence>
<dbReference type="InterPro" id="IPR003593">
    <property type="entry name" value="AAA+_ATPase"/>
</dbReference>
<dbReference type="PROSITE" id="PS00211">
    <property type="entry name" value="ABC_TRANSPORTER_1"/>
    <property type="match status" value="1"/>
</dbReference>
<keyword evidence="3" id="KW-0813">Transport</keyword>
<name>A0ABT7K891_9HYPH</name>
<keyword evidence="7 10" id="KW-0067">ATP-binding</keyword>
<keyword evidence="11" id="KW-1185">Reference proteome</keyword>
<dbReference type="Proteomes" id="UP001172630">
    <property type="component" value="Unassembled WGS sequence"/>
</dbReference>
<evidence type="ECO:0000313" key="10">
    <source>
        <dbReference type="EMBL" id="MDL2404818.1"/>
    </source>
</evidence>
<dbReference type="Pfam" id="PF17912">
    <property type="entry name" value="OB_MalK"/>
    <property type="match status" value="1"/>
</dbReference>
<dbReference type="InterPro" id="IPR003439">
    <property type="entry name" value="ABC_transporter-like_ATP-bd"/>
</dbReference>
<dbReference type="SUPFAM" id="SSF50331">
    <property type="entry name" value="MOP-like"/>
    <property type="match status" value="1"/>
</dbReference>
<dbReference type="Gene3D" id="3.40.50.300">
    <property type="entry name" value="P-loop containing nucleotide triphosphate hydrolases"/>
    <property type="match status" value="1"/>
</dbReference>
<keyword evidence="8" id="KW-0472">Membrane</keyword>
<protein>
    <submittedName>
        <fullName evidence="10">Sn-glycerol-3-phosphate ABC transporter ATP-binding protein UgpC</fullName>
    </submittedName>
</protein>
<comment type="subcellular location">
    <subcellularLocation>
        <location evidence="1">Cell inner membrane</location>
        <topology evidence="1">Peripheral membrane protein</topology>
    </subcellularLocation>
</comment>
<evidence type="ECO:0000259" key="9">
    <source>
        <dbReference type="PROSITE" id="PS50893"/>
    </source>
</evidence>
<dbReference type="InterPro" id="IPR047641">
    <property type="entry name" value="ABC_transpr_MalK/UgpC-like"/>
</dbReference>